<sequence>MQIRVVTYNIHHGKGTDRQLNLDRIANLLGALNADIIGLNEIDRFFSRRSRYMDQVAFLADKLKMNFAFGAAVTFRQKQASMLRQYGSAVLTRHPIVFSKNHSYDRPGIWESRALLETGIELEGEQIRVFTTHLSLNPLSQKQQIYRMLERISDTGEKPVIAMGDWNMKPGSKSWRTITGQLNDVCGLLGLNRKECATFPSFRPGFQLDYIFVSRHFQAVAAGPVRDISLASDHLPLSAELKMLQPNLTEQI</sequence>
<name>A0ABU5ZIG3_9BACL</name>
<evidence type="ECO:0000313" key="3">
    <source>
        <dbReference type="Proteomes" id="UP001310386"/>
    </source>
</evidence>
<dbReference type="RefSeq" id="WP_371754413.1">
    <property type="nucleotide sequence ID" value="NZ_JAYJLD010000015.1"/>
</dbReference>
<comment type="caution">
    <text evidence="2">The sequence shown here is derived from an EMBL/GenBank/DDBJ whole genome shotgun (WGS) entry which is preliminary data.</text>
</comment>
<keyword evidence="2" id="KW-0378">Hydrolase</keyword>
<dbReference type="InterPro" id="IPR005135">
    <property type="entry name" value="Endo/exonuclease/phosphatase"/>
</dbReference>
<protein>
    <submittedName>
        <fullName evidence="2">Endonuclease/exonuclease/phosphatase family protein</fullName>
    </submittedName>
</protein>
<dbReference type="Gene3D" id="3.60.10.10">
    <property type="entry name" value="Endonuclease/exonuclease/phosphatase"/>
    <property type="match status" value="1"/>
</dbReference>
<dbReference type="Pfam" id="PF03372">
    <property type="entry name" value="Exo_endo_phos"/>
    <property type="match status" value="1"/>
</dbReference>
<keyword evidence="3" id="KW-1185">Reference proteome</keyword>
<dbReference type="PANTHER" id="PTHR14859">
    <property type="entry name" value="CALCOFLUOR WHITE HYPERSENSITIVE PROTEIN PRECURSOR"/>
    <property type="match status" value="1"/>
</dbReference>
<dbReference type="SUPFAM" id="SSF56219">
    <property type="entry name" value="DNase I-like"/>
    <property type="match status" value="1"/>
</dbReference>
<dbReference type="Proteomes" id="UP001310386">
    <property type="component" value="Unassembled WGS sequence"/>
</dbReference>
<dbReference type="InterPro" id="IPR036691">
    <property type="entry name" value="Endo/exonu/phosph_ase_sf"/>
</dbReference>
<keyword evidence="2" id="KW-0255">Endonuclease</keyword>
<gene>
    <name evidence="2" type="ORF">VF724_11535</name>
</gene>
<reference evidence="2" key="1">
    <citation type="submission" date="2023-12" db="EMBL/GenBank/DDBJ databases">
        <title>Fervidustalea candida gen. nov., sp. nov., a novel member of the family Paenibacillaceae isolated from a geothermal area.</title>
        <authorList>
            <person name="Li W.-J."/>
            <person name="Jiao J.-Y."/>
            <person name="Chen Y."/>
        </authorList>
    </citation>
    <scope>NUCLEOTIDE SEQUENCE</scope>
    <source>
        <strain evidence="2">SYSU GA230002</strain>
    </source>
</reference>
<evidence type="ECO:0000259" key="1">
    <source>
        <dbReference type="Pfam" id="PF03372"/>
    </source>
</evidence>
<dbReference type="EMBL" id="JAYJLD010000015">
    <property type="protein sequence ID" value="MEB3102293.1"/>
    <property type="molecule type" value="Genomic_DNA"/>
</dbReference>
<evidence type="ECO:0000313" key="2">
    <source>
        <dbReference type="EMBL" id="MEB3102293.1"/>
    </source>
</evidence>
<dbReference type="PANTHER" id="PTHR14859:SF15">
    <property type="entry name" value="ENDONUCLEASE_EXONUCLEASE_PHOSPHATASE DOMAIN-CONTAINING PROTEIN"/>
    <property type="match status" value="1"/>
</dbReference>
<keyword evidence="2" id="KW-0540">Nuclease</keyword>
<dbReference type="InterPro" id="IPR051916">
    <property type="entry name" value="GPI-anchor_lipid_remodeler"/>
</dbReference>
<feature type="domain" description="Endonuclease/exonuclease/phosphatase" evidence="1">
    <location>
        <begin position="6"/>
        <end position="234"/>
    </location>
</feature>
<organism evidence="2 3">
    <name type="scientific">Ferviditalea candida</name>
    <dbReference type="NCBI Taxonomy" id="3108399"/>
    <lineage>
        <taxon>Bacteria</taxon>
        <taxon>Bacillati</taxon>
        <taxon>Bacillota</taxon>
        <taxon>Bacilli</taxon>
        <taxon>Bacillales</taxon>
        <taxon>Paenibacillaceae</taxon>
        <taxon>Ferviditalea</taxon>
    </lineage>
</organism>
<accession>A0ABU5ZIG3</accession>
<dbReference type="GO" id="GO:0004519">
    <property type="term" value="F:endonuclease activity"/>
    <property type="evidence" value="ECO:0007669"/>
    <property type="project" value="UniProtKB-KW"/>
</dbReference>
<proteinExistence type="predicted"/>